<keyword evidence="1" id="KW-0328">Glycosyltransferase</keyword>
<dbReference type="Gene3D" id="3.40.50.2000">
    <property type="entry name" value="Glycogen Phosphorylase B"/>
    <property type="match status" value="2"/>
</dbReference>
<protein>
    <submittedName>
        <fullName evidence="4">Glycosyltransferase family 4 protein</fullName>
    </submittedName>
</protein>
<name>A0A9X2L9H5_9PROT</name>
<dbReference type="RefSeq" id="WP_256619450.1">
    <property type="nucleotide sequence ID" value="NZ_JANIBC010000006.1"/>
</dbReference>
<evidence type="ECO:0000256" key="1">
    <source>
        <dbReference type="ARBA" id="ARBA00022676"/>
    </source>
</evidence>
<dbReference type="Pfam" id="PF00534">
    <property type="entry name" value="Glycos_transf_1"/>
    <property type="match status" value="1"/>
</dbReference>
<sequence length="424" mass="45340">MDEAPLTGRCGTVRIAPDIVPAIRALNRAPDERPLRLLYVSATDHVLGSYAAWERGEVDPKAPAVSYSTQLLDVADALSAELAMLCPGEADTALEPHGEIAVARFEKGAGGSGLAGHYRGLRRITRHARNQAARFQADAVIFSMSPFWPSLGSFPCPVVVSFHNNPWRPDRERPGLRDGTKLALARGPLRSGRIATIAVSEVGARQVAVLSRGGQTPLVSVTQAKDGAATPQTRGRRSGDLLFVGRIERNKGVFDLLHAALLLKPDIPSLRLRFLGAGAALEELKEQVAKADAKDWISVEGWREGSAVGEAMASAACLVCPTRSGFLEGLPRVIHEAHLAGCPVIASSVAPSRATKSTLVFPADDREALTGAIRRFLSDAALRSELEQGALQGREIYKDRELAWGSRVAEALAQLGAEKRPEGL</sequence>
<gene>
    <name evidence="4" type="ORF">NOG11_09135</name>
</gene>
<keyword evidence="2" id="KW-0808">Transferase</keyword>
<organism evidence="4 5">
    <name type="scientific">Parvularcula maris</name>
    <dbReference type="NCBI Taxonomy" id="2965077"/>
    <lineage>
        <taxon>Bacteria</taxon>
        <taxon>Pseudomonadati</taxon>
        <taxon>Pseudomonadota</taxon>
        <taxon>Alphaproteobacteria</taxon>
        <taxon>Parvularculales</taxon>
        <taxon>Parvularculaceae</taxon>
        <taxon>Parvularcula</taxon>
    </lineage>
</organism>
<dbReference type="EMBL" id="JANIBC010000006">
    <property type="protein sequence ID" value="MCQ8185560.1"/>
    <property type="molecule type" value="Genomic_DNA"/>
</dbReference>
<dbReference type="CDD" id="cd03801">
    <property type="entry name" value="GT4_PimA-like"/>
    <property type="match status" value="1"/>
</dbReference>
<dbReference type="InterPro" id="IPR001296">
    <property type="entry name" value="Glyco_trans_1"/>
</dbReference>
<dbReference type="Proteomes" id="UP001142610">
    <property type="component" value="Unassembled WGS sequence"/>
</dbReference>
<dbReference type="PANTHER" id="PTHR12526">
    <property type="entry name" value="GLYCOSYLTRANSFERASE"/>
    <property type="match status" value="1"/>
</dbReference>
<keyword evidence="5" id="KW-1185">Reference proteome</keyword>
<evidence type="ECO:0000313" key="4">
    <source>
        <dbReference type="EMBL" id="MCQ8185560.1"/>
    </source>
</evidence>
<evidence type="ECO:0000256" key="2">
    <source>
        <dbReference type="ARBA" id="ARBA00022679"/>
    </source>
</evidence>
<reference evidence="4" key="1">
    <citation type="submission" date="2022-07" db="EMBL/GenBank/DDBJ databases">
        <title>Parvularcula maris sp. nov., an algicidal bacterium isolated from seawater.</title>
        <authorList>
            <person name="Li F."/>
        </authorList>
    </citation>
    <scope>NUCLEOTIDE SEQUENCE</scope>
    <source>
        <strain evidence="4">BGMRC 0090</strain>
    </source>
</reference>
<evidence type="ECO:0000259" key="3">
    <source>
        <dbReference type="Pfam" id="PF00534"/>
    </source>
</evidence>
<comment type="caution">
    <text evidence="4">The sequence shown here is derived from an EMBL/GenBank/DDBJ whole genome shotgun (WGS) entry which is preliminary data.</text>
</comment>
<evidence type="ECO:0000313" key="5">
    <source>
        <dbReference type="Proteomes" id="UP001142610"/>
    </source>
</evidence>
<dbReference type="AlphaFoldDB" id="A0A9X2L9H5"/>
<dbReference type="PANTHER" id="PTHR12526:SF510">
    <property type="entry name" value="D-INOSITOL 3-PHOSPHATE GLYCOSYLTRANSFERASE"/>
    <property type="match status" value="1"/>
</dbReference>
<dbReference type="SUPFAM" id="SSF53756">
    <property type="entry name" value="UDP-Glycosyltransferase/glycogen phosphorylase"/>
    <property type="match status" value="1"/>
</dbReference>
<dbReference type="GO" id="GO:0016757">
    <property type="term" value="F:glycosyltransferase activity"/>
    <property type="evidence" value="ECO:0007669"/>
    <property type="project" value="UniProtKB-KW"/>
</dbReference>
<accession>A0A9X2L9H5</accession>
<proteinExistence type="predicted"/>
<feature type="domain" description="Glycosyl transferase family 1" evidence="3">
    <location>
        <begin position="240"/>
        <end position="390"/>
    </location>
</feature>